<dbReference type="GO" id="GO:0016020">
    <property type="term" value="C:membrane"/>
    <property type="evidence" value="ECO:0007669"/>
    <property type="project" value="UniProtKB-SubCell"/>
</dbReference>
<evidence type="ECO:0000256" key="1">
    <source>
        <dbReference type="ARBA" id="ARBA00004141"/>
    </source>
</evidence>
<feature type="transmembrane region" description="Helical" evidence="5">
    <location>
        <begin position="144"/>
        <end position="161"/>
    </location>
</feature>
<reference evidence="6" key="2">
    <citation type="journal article" date="2023" name="IMA Fungus">
        <title>Comparative genomic study of the Penicillium genus elucidates a diverse pangenome and 15 lateral gene transfer events.</title>
        <authorList>
            <person name="Petersen C."/>
            <person name="Sorensen T."/>
            <person name="Nielsen M.R."/>
            <person name="Sondergaard T.E."/>
            <person name="Sorensen J.L."/>
            <person name="Fitzpatrick D.A."/>
            <person name="Frisvad J.C."/>
            <person name="Nielsen K.L."/>
        </authorList>
    </citation>
    <scope>NUCLEOTIDE SEQUENCE</scope>
    <source>
        <strain evidence="6">IBT 30761</strain>
    </source>
</reference>
<dbReference type="InterPro" id="IPR036259">
    <property type="entry name" value="MFS_trans_sf"/>
</dbReference>
<keyword evidence="3 5" id="KW-1133">Transmembrane helix</keyword>
<dbReference type="EMBL" id="JAPQKI010000004">
    <property type="protein sequence ID" value="KAJ5103165.1"/>
    <property type="molecule type" value="Genomic_DNA"/>
</dbReference>
<comment type="subcellular location">
    <subcellularLocation>
        <location evidence="1">Membrane</location>
        <topology evidence="1">Multi-pass membrane protein</topology>
    </subcellularLocation>
</comment>
<dbReference type="InterPro" id="IPR011701">
    <property type="entry name" value="MFS"/>
</dbReference>
<feature type="transmembrane region" description="Helical" evidence="5">
    <location>
        <begin position="213"/>
        <end position="233"/>
    </location>
</feature>
<feature type="transmembrane region" description="Helical" evidence="5">
    <location>
        <begin position="87"/>
        <end position="107"/>
    </location>
</feature>
<evidence type="ECO:0000256" key="5">
    <source>
        <dbReference type="SAM" id="Phobius"/>
    </source>
</evidence>
<dbReference type="Proteomes" id="UP001149074">
    <property type="component" value="Unassembled WGS sequence"/>
</dbReference>
<reference evidence="6" key="1">
    <citation type="submission" date="2022-11" db="EMBL/GenBank/DDBJ databases">
        <authorList>
            <person name="Petersen C."/>
        </authorList>
    </citation>
    <scope>NUCLEOTIDE SEQUENCE</scope>
    <source>
        <strain evidence="6">IBT 30761</strain>
    </source>
</reference>
<feature type="transmembrane region" description="Helical" evidence="5">
    <location>
        <begin position="53"/>
        <end position="75"/>
    </location>
</feature>
<evidence type="ECO:0000313" key="6">
    <source>
        <dbReference type="EMBL" id="KAJ5103165.1"/>
    </source>
</evidence>
<dbReference type="PANTHER" id="PTHR23294:SF19">
    <property type="entry name" value="DUF895 DOMAIN MEMBRANE PROTEIN-RELATED"/>
    <property type="match status" value="1"/>
</dbReference>
<evidence type="ECO:0000256" key="2">
    <source>
        <dbReference type="ARBA" id="ARBA00022692"/>
    </source>
</evidence>
<feature type="transmembrane region" description="Helical" evidence="5">
    <location>
        <begin position="20"/>
        <end position="41"/>
    </location>
</feature>
<evidence type="ECO:0008006" key="8">
    <source>
        <dbReference type="Google" id="ProtNLM"/>
    </source>
</evidence>
<keyword evidence="4 5" id="KW-0472">Membrane</keyword>
<dbReference type="AlphaFoldDB" id="A0A9W9FMY3"/>
<dbReference type="PANTHER" id="PTHR23294">
    <property type="entry name" value="ET TRANSLATION PRODUCT-RELATED"/>
    <property type="match status" value="1"/>
</dbReference>
<dbReference type="Pfam" id="PF07690">
    <property type="entry name" value="MFS_1"/>
    <property type="match status" value="1"/>
</dbReference>
<dbReference type="GO" id="GO:0022857">
    <property type="term" value="F:transmembrane transporter activity"/>
    <property type="evidence" value="ECO:0007669"/>
    <property type="project" value="InterPro"/>
</dbReference>
<dbReference type="RefSeq" id="XP_056476545.1">
    <property type="nucleotide sequence ID" value="XM_056616188.1"/>
</dbReference>
<proteinExistence type="predicted"/>
<evidence type="ECO:0000256" key="3">
    <source>
        <dbReference type="ARBA" id="ARBA00022989"/>
    </source>
</evidence>
<protein>
    <recommendedName>
        <fullName evidence="8">Major facilitator superfamily domain-containing protein</fullName>
    </recommendedName>
</protein>
<keyword evidence="7" id="KW-1185">Reference proteome</keyword>
<dbReference type="Gene3D" id="1.20.1250.20">
    <property type="entry name" value="MFS general substrate transporter like domains"/>
    <property type="match status" value="1"/>
</dbReference>
<comment type="caution">
    <text evidence="6">The sequence shown here is derived from an EMBL/GenBank/DDBJ whole genome shotgun (WGS) entry which is preliminary data.</text>
</comment>
<organism evidence="6 7">
    <name type="scientific">Penicillium argentinense</name>
    <dbReference type="NCBI Taxonomy" id="1131581"/>
    <lineage>
        <taxon>Eukaryota</taxon>
        <taxon>Fungi</taxon>
        <taxon>Dikarya</taxon>
        <taxon>Ascomycota</taxon>
        <taxon>Pezizomycotina</taxon>
        <taxon>Eurotiomycetes</taxon>
        <taxon>Eurotiomycetidae</taxon>
        <taxon>Eurotiales</taxon>
        <taxon>Aspergillaceae</taxon>
        <taxon>Penicillium</taxon>
    </lineage>
</organism>
<dbReference type="GeneID" id="81355167"/>
<sequence length="322" mass="36203">MTRDDWPAIADHSGATFLVYLGSATCGISAGFFWSVEGAVATGYPEQHKRGRYIATWFTFRNFGNIIGGAAALGINHNVNQRGQVAYQNYLAFIADQCLGLFIGLLLSNPEKVQRDDDTKIEAPRNIHWRTEANAMWKLMRRKSILLLVPLFWYFGWIQAYPGTYFATYLATYFTVRARALGSFMSAVVGTLATWLGGSLVDLTWHKNRKIRAILTFVLIALLNTTTWIWAVIIQDEYRHTKPVLDLDNQRTFGRGFGVYLFERISLGMVENFIYWCIGNLTDSPGDQIGCISLLRGIETAGVAVVRKFGKLRAVDEDTVAT</sequence>
<keyword evidence="2 5" id="KW-0812">Transmembrane</keyword>
<accession>A0A9W9FMY3</accession>
<feature type="transmembrane region" description="Helical" evidence="5">
    <location>
        <begin position="181"/>
        <end position="201"/>
    </location>
</feature>
<name>A0A9W9FMY3_9EURO</name>
<gene>
    <name evidence="6" type="ORF">N7532_003694</name>
</gene>
<dbReference type="InterPro" id="IPR051617">
    <property type="entry name" value="UNC-93-like_regulator"/>
</dbReference>
<evidence type="ECO:0000256" key="4">
    <source>
        <dbReference type="ARBA" id="ARBA00023136"/>
    </source>
</evidence>
<evidence type="ECO:0000313" key="7">
    <source>
        <dbReference type="Proteomes" id="UP001149074"/>
    </source>
</evidence>
<dbReference type="SUPFAM" id="SSF103473">
    <property type="entry name" value="MFS general substrate transporter"/>
    <property type="match status" value="1"/>
</dbReference>
<dbReference type="OrthoDB" id="196103at2759"/>